<dbReference type="InterPro" id="IPR033985">
    <property type="entry name" value="SusD-like_N"/>
</dbReference>
<keyword evidence="5" id="KW-0998">Cell outer membrane</keyword>
<feature type="domain" description="RagB/SusD" evidence="6">
    <location>
        <begin position="338"/>
        <end position="473"/>
    </location>
</feature>
<evidence type="ECO:0000259" key="7">
    <source>
        <dbReference type="Pfam" id="PF14322"/>
    </source>
</evidence>
<dbReference type="SUPFAM" id="SSF48452">
    <property type="entry name" value="TPR-like"/>
    <property type="match status" value="1"/>
</dbReference>
<keyword evidence="3" id="KW-0732">Signal</keyword>
<keyword evidence="4" id="KW-0472">Membrane</keyword>
<dbReference type="EMBL" id="BAABGR010000044">
    <property type="protein sequence ID" value="GAA4521069.1"/>
    <property type="molecule type" value="Genomic_DNA"/>
</dbReference>
<evidence type="ECO:0000256" key="3">
    <source>
        <dbReference type="ARBA" id="ARBA00022729"/>
    </source>
</evidence>
<dbReference type="Pfam" id="PF14322">
    <property type="entry name" value="SusD-like_3"/>
    <property type="match status" value="1"/>
</dbReference>
<dbReference type="Proteomes" id="UP001500394">
    <property type="component" value="Unassembled WGS sequence"/>
</dbReference>
<organism evidence="8 9">
    <name type="scientific">Sphingobacterium thermophilum</name>
    <dbReference type="NCBI Taxonomy" id="768534"/>
    <lineage>
        <taxon>Bacteria</taxon>
        <taxon>Pseudomonadati</taxon>
        <taxon>Bacteroidota</taxon>
        <taxon>Sphingobacteriia</taxon>
        <taxon>Sphingobacteriales</taxon>
        <taxon>Sphingobacteriaceae</taxon>
        <taxon>Sphingobacterium</taxon>
    </lineage>
</organism>
<keyword evidence="9" id="KW-1185">Reference proteome</keyword>
<sequence length="477" mass="54475">MIKHKFLYILLAAGLLLNTSCEKWLDVQPKSQVKVDELFETEAGFKEALAGVYTILTDKALYGRELTYGMMGVLSHEWTSYSTTYKDDGEYNYQSSLTKARVDAIWNNMYKAISNANMILENIDSKNVFTGDNKAIIKGEALALRAFAHFDLLRCFGVNYITNPNQKAIPYVEQYTSKQTKQYTVDEVLGKIITDLQQAEELLKVDPIFTGRTVTEVEDRGYLINRQLHLNYYAVKALMARVYLYKGDYQNAKAAALSVVNSNKFTFSTQKNIADKVDLSGAPEHIFALQINTLHQDAITHLTQSGSGPIFSLGASTAEAYFGAQFTNDYRYMYLLADGTQANATQKYTLKFSEPATNNSISYPEYYRQKMPIIKLAEMYFILAECAEHENTDPLQYMNKELTARGLTGLTSYADFRSLMTNEFRKEFLAEGQLFYYFKRTNQEHIPNYSENMVATKNYTFPIPDSEYEFADREPNK</sequence>
<dbReference type="Pfam" id="PF07980">
    <property type="entry name" value="SusD_RagB"/>
    <property type="match status" value="1"/>
</dbReference>
<evidence type="ECO:0000256" key="5">
    <source>
        <dbReference type="ARBA" id="ARBA00023237"/>
    </source>
</evidence>
<comment type="caution">
    <text evidence="8">The sequence shown here is derived from an EMBL/GenBank/DDBJ whole genome shotgun (WGS) entry which is preliminary data.</text>
</comment>
<gene>
    <name evidence="8" type="ORF">GCM10023173_25940</name>
</gene>
<dbReference type="InterPro" id="IPR012944">
    <property type="entry name" value="SusD_RagB_dom"/>
</dbReference>
<evidence type="ECO:0000256" key="2">
    <source>
        <dbReference type="ARBA" id="ARBA00006275"/>
    </source>
</evidence>
<feature type="domain" description="SusD-like N-terminal" evidence="7">
    <location>
        <begin position="23"/>
        <end position="204"/>
    </location>
</feature>
<dbReference type="RefSeq" id="WP_345069143.1">
    <property type="nucleotide sequence ID" value="NZ_BAABGR010000044.1"/>
</dbReference>
<evidence type="ECO:0000256" key="1">
    <source>
        <dbReference type="ARBA" id="ARBA00004442"/>
    </source>
</evidence>
<reference evidence="9" key="1">
    <citation type="journal article" date="2019" name="Int. J. Syst. Evol. Microbiol.">
        <title>The Global Catalogue of Microorganisms (GCM) 10K type strain sequencing project: providing services to taxonomists for standard genome sequencing and annotation.</title>
        <authorList>
            <consortium name="The Broad Institute Genomics Platform"/>
            <consortium name="The Broad Institute Genome Sequencing Center for Infectious Disease"/>
            <person name="Wu L."/>
            <person name="Ma J."/>
        </authorList>
    </citation>
    <scope>NUCLEOTIDE SEQUENCE [LARGE SCALE GENOMIC DNA]</scope>
    <source>
        <strain evidence="9">JCM 17858</strain>
    </source>
</reference>
<evidence type="ECO:0000256" key="4">
    <source>
        <dbReference type="ARBA" id="ARBA00023136"/>
    </source>
</evidence>
<protein>
    <submittedName>
        <fullName evidence="8">RagB/SusD family nutrient uptake outer membrane protein</fullName>
    </submittedName>
</protein>
<name>A0ABP8R8P8_9SPHI</name>
<evidence type="ECO:0000313" key="9">
    <source>
        <dbReference type="Proteomes" id="UP001500394"/>
    </source>
</evidence>
<evidence type="ECO:0000259" key="6">
    <source>
        <dbReference type="Pfam" id="PF07980"/>
    </source>
</evidence>
<proteinExistence type="inferred from homology"/>
<dbReference type="Gene3D" id="1.25.40.390">
    <property type="match status" value="1"/>
</dbReference>
<comment type="similarity">
    <text evidence="2">Belongs to the SusD family.</text>
</comment>
<accession>A0ABP8R8P8</accession>
<dbReference type="InterPro" id="IPR011990">
    <property type="entry name" value="TPR-like_helical_dom_sf"/>
</dbReference>
<evidence type="ECO:0000313" key="8">
    <source>
        <dbReference type="EMBL" id="GAA4521069.1"/>
    </source>
</evidence>
<comment type="subcellular location">
    <subcellularLocation>
        <location evidence="1">Cell outer membrane</location>
    </subcellularLocation>
</comment>